<protein>
    <submittedName>
        <fullName evidence="1">GD20453</fullName>
    </submittedName>
</protein>
<reference evidence="1 2" key="1">
    <citation type="journal article" date="2007" name="Nature">
        <title>Evolution of genes and genomes on the Drosophila phylogeny.</title>
        <authorList>
            <consortium name="Drosophila 12 Genomes Consortium"/>
            <person name="Clark A.G."/>
            <person name="Eisen M.B."/>
            <person name="Smith D.R."/>
            <person name="Bergman C.M."/>
            <person name="Oliver B."/>
            <person name="Markow T.A."/>
            <person name="Kaufman T.C."/>
            <person name="Kellis M."/>
            <person name="Gelbart W."/>
            <person name="Iyer V.N."/>
            <person name="Pollard D.A."/>
            <person name="Sackton T.B."/>
            <person name="Larracuente A.M."/>
            <person name="Singh N.D."/>
            <person name="Abad J.P."/>
            <person name="Abt D.N."/>
            <person name="Adryan B."/>
            <person name="Aguade M."/>
            <person name="Akashi H."/>
            <person name="Anderson W.W."/>
            <person name="Aquadro C.F."/>
            <person name="Ardell D.H."/>
            <person name="Arguello R."/>
            <person name="Artieri C.G."/>
            <person name="Barbash D.A."/>
            <person name="Barker D."/>
            <person name="Barsanti P."/>
            <person name="Batterham P."/>
            <person name="Batzoglou S."/>
            <person name="Begun D."/>
            <person name="Bhutkar A."/>
            <person name="Blanco E."/>
            <person name="Bosak S.A."/>
            <person name="Bradley R.K."/>
            <person name="Brand A.D."/>
            <person name="Brent M.R."/>
            <person name="Brooks A.N."/>
            <person name="Brown R.H."/>
            <person name="Butlin R.K."/>
            <person name="Caggese C."/>
            <person name="Calvi B.R."/>
            <person name="Bernardo de Carvalho A."/>
            <person name="Caspi A."/>
            <person name="Castrezana S."/>
            <person name="Celniker S.E."/>
            <person name="Chang J.L."/>
            <person name="Chapple C."/>
            <person name="Chatterji S."/>
            <person name="Chinwalla A."/>
            <person name="Civetta A."/>
            <person name="Clifton S.W."/>
            <person name="Comeron J.M."/>
            <person name="Costello J.C."/>
            <person name="Coyne J.A."/>
            <person name="Daub J."/>
            <person name="David R.G."/>
            <person name="Delcher A.L."/>
            <person name="Delehaunty K."/>
            <person name="Do C.B."/>
            <person name="Ebling H."/>
            <person name="Edwards K."/>
            <person name="Eickbush T."/>
            <person name="Evans J.D."/>
            <person name="Filipski A."/>
            <person name="Findeiss S."/>
            <person name="Freyhult E."/>
            <person name="Fulton L."/>
            <person name="Fulton R."/>
            <person name="Garcia A.C."/>
            <person name="Gardiner A."/>
            <person name="Garfield D.A."/>
            <person name="Garvin B.E."/>
            <person name="Gibson G."/>
            <person name="Gilbert D."/>
            <person name="Gnerre S."/>
            <person name="Godfrey J."/>
            <person name="Good R."/>
            <person name="Gotea V."/>
            <person name="Gravely B."/>
            <person name="Greenberg A.J."/>
            <person name="Griffiths-Jones S."/>
            <person name="Gross S."/>
            <person name="Guigo R."/>
            <person name="Gustafson E.A."/>
            <person name="Haerty W."/>
            <person name="Hahn M.W."/>
            <person name="Halligan D.L."/>
            <person name="Halpern A.L."/>
            <person name="Halter G.M."/>
            <person name="Han M.V."/>
            <person name="Heger A."/>
            <person name="Hillier L."/>
            <person name="Hinrichs A.S."/>
            <person name="Holmes I."/>
            <person name="Hoskins R.A."/>
            <person name="Hubisz M.J."/>
            <person name="Hultmark D."/>
            <person name="Huntley M.A."/>
            <person name="Jaffe D.B."/>
            <person name="Jagadeeshan S."/>
            <person name="Jeck W.R."/>
            <person name="Johnson J."/>
            <person name="Jones C.D."/>
            <person name="Jordan W.C."/>
            <person name="Karpen G.H."/>
            <person name="Kataoka E."/>
            <person name="Keightley P.D."/>
            <person name="Kheradpour P."/>
            <person name="Kirkness E.F."/>
            <person name="Koerich L.B."/>
            <person name="Kristiansen K."/>
            <person name="Kudrna D."/>
            <person name="Kulathinal R.J."/>
            <person name="Kumar S."/>
            <person name="Kwok R."/>
            <person name="Lander E."/>
            <person name="Langley C.H."/>
            <person name="Lapoint R."/>
            <person name="Lazzaro B.P."/>
            <person name="Lee S.J."/>
            <person name="Levesque L."/>
            <person name="Li R."/>
            <person name="Lin C.F."/>
            <person name="Lin M.F."/>
            <person name="Lindblad-Toh K."/>
            <person name="Llopart A."/>
            <person name="Long M."/>
            <person name="Low L."/>
            <person name="Lozovsky E."/>
            <person name="Lu J."/>
            <person name="Luo M."/>
            <person name="Machado C.A."/>
            <person name="Makalowski W."/>
            <person name="Marzo M."/>
            <person name="Matsuda M."/>
            <person name="Matzkin L."/>
            <person name="McAllister B."/>
            <person name="McBride C.S."/>
            <person name="McKernan B."/>
            <person name="McKernan K."/>
            <person name="Mendez-Lago M."/>
            <person name="Minx P."/>
            <person name="Mollenhauer M.U."/>
            <person name="Montooth K."/>
            <person name="Mount S.M."/>
            <person name="Mu X."/>
            <person name="Myers E."/>
            <person name="Negre B."/>
            <person name="Newfeld S."/>
            <person name="Nielsen R."/>
            <person name="Noor M.A."/>
            <person name="O'Grady P."/>
            <person name="Pachter L."/>
            <person name="Papaceit M."/>
            <person name="Parisi M.J."/>
            <person name="Parisi M."/>
            <person name="Parts L."/>
            <person name="Pedersen J.S."/>
            <person name="Pesole G."/>
            <person name="Phillippy A.M."/>
            <person name="Ponting C.P."/>
            <person name="Pop M."/>
            <person name="Porcelli D."/>
            <person name="Powell J.R."/>
            <person name="Prohaska S."/>
            <person name="Pruitt K."/>
            <person name="Puig M."/>
            <person name="Quesneville H."/>
            <person name="Ram K.R."/>
            <person name="Rand D."/>
            <person name="Rasmussen M.D."/>
            <person name="Reed L.K."/>
            <person name="Reenan R."/>
            <person name="Reily A."/>
            <person name="Remington K.A."/>
            <person name="Rieger T.T."/>
            <person name="Ritchie M.G."/>
            <person name="Robin C."/>
            <person name="Rogers Y.H."/>
            <person name="Rohde C."/>
            <person name="Rozas J."/>
            <person name="Rubenfield M.J."/>
            <person name="Ruiz A."/>
            <person name="Russo S."/>
            <person name="Salzberg S.L."/>
            <person name="Sanchez-Gracia A."/>
            <person name="Saranga D.J."/>
            <person name="Sato H."/>
            <person name="Schaeffer S.W."/>
            <person name="Schatz M.C."/>
            <person name="Schlenke T."/>
            <person name="Schwartz R."/>
            <person name="Segarra C."/>
            <person name="Singh R.S."/>
            <person name="Sirot L."/>
            <person name="Sirota M."/>
            <person name="Sisneros N.B."/>
            <person name="Smith C.D."/>
            <person name="Smith T.F."/>
            <person name="Spieth J."/>
            <person name="Stage D.E."/>
            <person name="Stark A."/>
            <person name="Stephan W."/>
            <person name="Strausberg R.L."/>
            <person name="Strempel S."/>
            <person name="Sturgill D."/>
            <person name="Sutton G."/>
            <person name="Sutton G.G."/>
            <person name="Tao W."/>
            <person name="Teichmann S."/>
            <person name="Tobari Y.N."/>
            <person name="Tomimura Y."/>
            <person name="Tsolas J.M."/>
            <person name="Valente V.L."/>
            <person name="Venter E."/>
            <person name="Venter J.C."/>
            <person name="Vicario S."/>
            <person name="Vieira F.G."/>
            <person name="Vilella A.J."/>
            <person name="Villasante A."/>
            <person name="Walenz B."/>
            <person name="Wang J."/>
            <person name="Wasserman M."/>
            <person name="Watts T."/>
            <person name="Wilson D."/>
            <person name="Wilson R.K."/>
            <person name="Wing R.A."/>
            <person name="Wolfner M.F."/>
            <person name="Wong A."/>
            <person name="Wong G.K."/>
            <person name="Wu C.I."/>
            <person name="Wu G."/>
            <person name="Yamamoto D."/>
            <person name="Yang H.P."/>
            <person name="Yang S.P."/>
            <person name="Yorke J.A."/>
            <person name="Yoshida K."/>
            <person name="Zdobnov E."/>
            <person name="Zhang P."/>
            <person name="Zhang Y."/>
            <person name="Zimin A.V."/>
            <person name="Baldwin J."/>
            <person name="Abdouelleil A."/>
            <person name="Abdulkadir J."/>
            <person name="Abebe A."/>
            <person name="Abera B."/>
            <person name="Abreu J."/>
            <person name="Acer S.C."/>
            <person name="Aftuck L."/>
            <person name="Alexander A."/>
            <person name="An P."/>
            <person name="Anderson E."/>
            <person name="Anderson S."/>
            <person name="Arachi H."/>
            <person name="Azer M."/>
            <person name="Bachantsang P."/>
            <person name="Barry A."/>
            <person name="Bayul T."/>
            <person name="Berlin A."/>
            <person name="Bessette D."/>
            <person name="Bloom T."/>
            <person name="Blye J."/>
            <person name="Boguslavskiy L."/>
            <person name="Bonnet C."/>
            <person name="Boukhgalter B."/>
            <person name="Bourzgui I."/>
            <person name="Brown A."/>
            <person name="Cahill P."/>
            <person name="Channer S."/>
            <person name="Cheshatsang Y."/>
            <person name="Chuda L."/>
            <person name="Citroen M."/>
            <person name="Collymore A."/>
            <person name="Cooke P."/>
            <person name="Costello M."/>
            <person name="D'Aco K."/>
            <person name="Daza R."/>
            <person name="De Haan G."/>
            <person name="DeGray S."/>
            <person name="DeMaso C."/>
            <person name="Dhargay N."/>
            <person name="Dooley K."/>
            <person name="Dooley E."/>
            <person name="Doricent M."/>
            <person name="Dorje P."/>
            <person name="Dorjee K."/>
            <person name="Dupes A."/>
            <person name="Elong R."/>
            <person name="Falk J."/>
            <person name="Farina A."/>
            <person name="Faro S."/>
            <person name="Ferguson D."/>
            <person name="Fisher S."/>
            <person name="Foley C.D."/>
            <person name="Franke A."/>
            <person name="Friedrich D."/>
            <person name="Gadbois L."/>
            <person name="Gearin G."/>
            <person name="Gearin C.R."/>
            <person name="Giannoukos G."/>
            <person name="Goode T."/>
            <person name="Graham J."/>
            <person name="Grandbois E."/>
            <person name="Grewal S."/>
            <person name="Gyaltsen K."/>
            <person name="Hafez N."/>
            <person name="Hagos B."/>
            <person name="Hall J."/>
            <person name="Henson C."/>
            <person name="Hollinger A."/>
            <person name="Honan T."/>
            <person name="Huard M.D."/>
            <person name="Hughes L."/>
            <person name="Hurhula B."/>
            <person name="Husby M.E."/>
            <person name="Kamat A."/>
            <person name="Kanga B."/>
            <person name="Kashin S."/>
            <person name="Khazanovich D."/>
            <person name="Kisner P."/>
            <person name="Lance K."/>
            <person name="Lara M."/>
            <person name="Lee W."/>
            <person name="Lennon N."/>
            <person name="Letendre F."/>
            <person name="LeVine R."/>
            <person name="Lipovsky A."/>
            <person name="Liu X."/>
            <person name="Liu J."/>
            <person name="Liu S."/>
            <person name="Lokyitsang T."/>
            <person name="Lokyitsang Y."/>
            <person name="Lubonja R."/>
            <person name="Lui A."/>
            <person name="MacDonald P."/>
            <person name="Magnisalis V."/>
            <person name="Maru K."/>
            <person name="Matthews C."/>
            <person name="McCusker W."/>
            <person name="McDonough S."/>
            <person name="Mehta T."/>
            <person name="Meldrim J."/>
            <person name="Meneus L."/>
            <person name="Mihai O."/>
            <person name="Mihalev A."/>
            <person name="Mihova T."/>
            <person name="Mittelman R."/>
            <person name="Mlenga V."/>
            <person name="Montmayeur A."/>
            <person name="Mulrain L."/>
            <person name="Navidi A."/>
            <person name="Naylor J."/>
            <person name="Negash T."/>
            <person name="Nguyen T."/>
            <person name="Nguyen N."/>
            <person name="Nicol R."/>
            <person name="Norbu C."/>
            <person name="Norbu N."/>
            <person name="Novod N."/>
            <person name="O'Neill B."/>
            <person name="Osman S."/>
            <person name="Markiewicz E."/>
            <person name="Oyono O.L."/>
            <person name="Patti C."/>
            <person name="Phunkhang P."/>
            <person name="Pierre F."/>
            <person name="Priest M."/>
            <person name="Raghuraman S."/>
            <person name="Rege F."/>
            <person name="Reyes R."/>
            <person name="Rise C."/>
            <person name="Rogov P."/>
            <person name="Ross K."/>
            <person name="Ryan E."/>
            <person name="Settipalli S."/>
            <person name="Shea T."/>
            <person name="Sherpa N."/>
            <person name="Shi L."/>
            <person name="Shih D."/>
            <person name="Sparrow T."/>
            <person name="Spaulding J."/>
            <person name="Stalker J."/>
            <person name="Stange-Thomann N."/>
            <person name="Stavropoulos S."/>
            <person name="Stone C."/>
            <person name="Strader C."/>
            <person name="Tesfaye S."/>
            <person name="Thomson T."/>
            <person name="Thoulutsang Y."/>
            <person name="Thoulutsang D."/>
            <person name="Topham K."/>
            <person name="Topping I."/>
            <person name="Tsamla T."/>
            <person name="Vassiliev H."/>
            <person name="Vo A."/>
            <person name="Wangchuk T."/>
            <person name="Wangdi T."/>
            <person name="Weiand M."/>
            <person name="Wilkinson J."/>
            <person name="Wilson A."/>
            <person name="Yadav S."/>
            <person name="Young G."/>
            <person name="Yu Q."/>
            <person name="Zembek L."/>
            <person name="Zhong D."/>
            <person name="Zimmer A."/>
            <person name="Zwirko Z."/>
            <person name="Jaffe D.B."/>
            <person name="Alvarez P."/>
            <person name="Brockman W."/>
            <person name="Butler J."/>
            <person name="Chin C."/>
            <person name="Gnerre S."/>
            <person name="Grabherr M."/>
            <person name="Kleber M."/>
            <person name="Mauceli E."/>
            <person name="MacCallum I."/>
        </authorList>
    </citation>
    <scope>NUCLEOTIDE SEQUENCE [LARGE SCALE GENOMIC DNA]</scope>
    <source>
        <strain evidence="2">white501</strain>
    </source>
</reference>
<dbReference type="AlphaFoldDB" id="B4R0H4"/>
<dbReference type="Proteomes" id="UP000000304">
    <property type="component" value="Chromosome 3R"/>
</dbReference>
<dbReference type="HOGENOM" id="CLU_2815215_0_0_1"/>
<gene>
    <name evidence="1" type="primary">Dsim\GD20453</name>
    <name evidence="1" type="ORF">Dsim_GD20453</name>
</gene>
<proteinExistence type="predicted"/>
<sequence>MVLAISPNIGISIGSDTSSVGPMLLVPSEPRQVAINNCQSIGGCGYSSTTSSTTFSTAHNPHPTTKN</sequence>
<organism evidence="1 2">
    <name type="scientific">Drosophila simulans</name>
    <name type="common">Fruit fly</name>
    <dbReference type="NCBI Taxonomy" id="7240"/>
    <lineage>
        <taxon>Eukaryota</taxon>
        <taxon>Metazoa</taxon>
        <taxon>Ecdysozoa</taxon>
        <taxon>Arthropoda</taxon>
        <taxon>Hexapoda</taxon>
        <taxon>Insecta</taxon>
        <taxon>Pterygota</taxon>
        <taxon>Neoptera</taxon>
        <taxon>Endopterygota</taxon>
        <taxon>Diptera</taxon>
        <taxon>Brachycera</taxon>
        <taxon>Muscomorpha</taxon>
        <taxon>Ephydroidea</taxon>
        <taxon>Drosophilidae</taxon>
        <taxon>Drosophila</taxon>
        <taxon>Sophophora</taxon>
    </lineage>
</organism>
<name>B4R0H4_DROSI</name>
<dbReference type="EMBL" id="CM000364">
    <property type="protein sequence ID" value="EDX12989.1"/>
    <property type="molecule type" value="Genomic_DNA"/>
</dbReference>
<dbReference type="OMA" id="NNCQSIG"/>
<evidence type="ECO:0000313" key="2">
    <source>
        <dbReference type="Proteomes" id="UP000000304"/>
    </source>
</evidence>
<evidence type="ECO:0000313" key="1">
    <source>
        <dbReference type="EMBL" id="EDX12989.1"/>
    </source>
</evidence>
<keyword evidence="2" id="KW-1185">Reference proteome</keyword>
<accession>B4R0H4</accession>